<accession>A0ABW4H9N6</accession>
<name>A0ABW4H9N6_9FLAO</name>
<dbReference type="EMBL" id="JBHUDZ010000002">
    <property type="protein sequence ID" value="MFD1601845.1"/>
    <property type="molecule type" value="Genomic_DNA"/>
</dbReference>
<gene>
    <name evidence="1" type="ORF">ACFSC2_03735</name>
</gene>
<dbReference type="Proteomes" id="UP001597138">
    <property type="component" value="Unassembled WGS sequence"/>
</dbReference>
<reference evidence="2" key="1">
    <citation type="journal article" date="2019" name="Int. J. Syst. Evol. Microbiol.">
        <title>The Global Catalogue of Microorganisms (GCM) 10K type strain sequencing project: providing services to taxonomists for standard genome sequencing and annotation.</title>
        <authorList>
            <consortium name="The Broad Institute Genomics Platform"/>
            <consortium name="The Broad Institute Genome Sequencing Center for Infectious Disease"/>
            <person name="Wu L."/>
            <person name="Ma J."/>
        </authorList>
    </citation>
    <scope>NUCLEOTIDE SEQUENCE [LARGE SCALE GENOMIC DNA]</scope>
    <source>
        <strain evidence="2">CCUG 70865</strain>
    </source>
</reference>
<proteinExistence type="predicted"/>
<sequence>MGQKICAIVTEKKYKYDKNLIHFLENDVVIIPLKIDGNTIQYFIKEADNFDTIIEYIEYLKSLPFYNIMGGSSESEQSINSIIDIIETYKLEDFSIEYYTEWADIPDDNFYIAVINGKIKKDSIALEEEKFFGNYNNKKKYNEIIGLDFSWVANEERYFDYENAKESYYKK</sequence>
<protein>
    <submittedName>
        <fullName evidence="1">Uncharacterized protein</fullName>
    </submittedName>
</protein>
<keyword evidence="2" id="KW-1185">Reference proteome</keyword>
<organism evidence="1 2">
    <name type="scientific">Flavobacterium artemisiae</name>
    <dbReference type="NCBI Taxonomy" id="2126556"/>
    <lineage>
        <taxon>Bacteria</taxon>
        <taxon>Pseudomonadati</taxon>
        <taxon>Bacteroidota</taxon>
        <taxon>Flavobacteriia</taxon>
        <taxon>Flavobacteriales</taxon>
        <taxon>Flavobacteriaceae</taxon>
        <taxon>Flavobacterium</taxon>
    </lineage>
</organism>
<dbReference type="RefSeq" id="WP_379816272.1">
    <property type="nucleotide sequence ID" value="NZ_JBHUDZ010000002.1"/>
</dbReference>
<evidence type="ECO:0000313" key="1">
    <source>
        <dbReference type="EMBL" id="MFD1601845.1"/>
    </source>
</evidence>
<evidence type="ECO:0000313" key="2">
    <source>
        <dbReference type="Proteomes" id="UP001597138"/>
    </source>
</evidence>
<comment type="caution">
    <text evidence="1">The sequence shown here is derived from an EMBL/GenBank/DDBJ whole genome shotgun (WGS) entry which is preliminary data.</text>
</comment>